<organism evidence="1 2">
    <name type="scientific">Siminovitchia terrae</name>
    <name type="common">Bacillus terrae</name>
    <dbReference type="NCBI Taxonomy" id="1914933"/>
    <lineage>
        <taxon>Bacteria</taxon>
        <taxon>Bacillati</taxon>
        <taxon>Bacillota</taxon>
        <taxon>Bacilli</taxon>
        <taxon>Bacillales</taxon>
        <taxon>Bacillaceae</taxon>
        <taxon>Siminovitchia</taxon>
    </lineage>
</organism>
<accession>A0A429X2K5</accession>
<comment type="caution">
    <text evidence="1">The sequence shown here is derived from an EMBL/GenBank/DDBJ whole genome shotgun (WGS) entry which is preliminary data.</text>
</comment>
<protein>
    <submittedName>
        <fullName evidence="1">Uncharacterized protein</fullName>
    </submittedName>
</protein>
<gene>
    <name evidence="1" type="ORF">D5F11_021575</name>
</gene>
<evidence type="ECO:0000313" key="1">
    <source>
        <dbReference type="EMBL" id="RST57653.1"/>
    </source>
</evidence>
<dbReference type="Proteomes" id="UP000287296">
    <property type="component" value="Unassembled WGS sequence"/>
</dbReference>
<dbReference type="AlphaFoldDB" id="A0A429X2K5"/>
<dbReference type="EMBL" id="QYTW02000030">
    <property type="protein sequence ID" value="RST57653.1"/>
    <property type="molecule type" value="Genomic_DNA"/>
</dbReference>
<evidence type="ECO:0000313" key="2">
    <source>
        <dbReference type="Proteomes" id="UP000287296"/>
    </source>
</evidence>
<sequence length="88" mass="9927">MPSRFEVGEWVRRGAEVGWIDQILNYNVMVQFVGNSYTSSASPDSLESYDAILPEAVEDAKPVFVEMAISTWDEDLFNYAIGKTEELT</sequence>
<name>A0A429X2K5_SIMTE</name>
<reference evidence="1 2" key="1">
    <citation type="submission" date="2018-12" db="EMBL/GenBank/DDBJ databases">
        <authorList>
            <person name="Sun L."/>
            <person name="Chen Z."/>
        </authorList>
    </citation>
    <scope>NUCLEOTIDE SEQUENCE [LARGE SCALE GENOMIC DNA]</scope>
    <source>
        <strain evidence="1 2">LMG 29736</strain>
    </source>
</reference>
<dbReference type="RefSeq" id="WP_120118303.1">
    <property type="nucleotide sequence ID" value="NZ_QYTW02000030.1"/>
</dbReference>
<proteinExistence type="predicted"/>